<dbReference type="Proteomes" id="UP000198506">
    <property type="component" value="Unassembled WGS sequence"/>
</dbReference>
<keyword evidence="3" id="KW-1185">Reference proteome</keyword>
<protein>
    <submittedName>
        <fullName evidence="2">Uncharacterized protein</fullName>
    </submittedName>
</protein>
<keyword evidence="1" id="KW-1133">Transmembrane helix</keyword>
<evidence type="ECO:0000313" key="2">
    <source>
        <dbReference type="EMBL" id="SFR99835.1"/>
    </source>
</evidence>
<accession>A0AA94KYN9</accession>
<sequence>MDDNRYGPSFQRNALAPGILAALALVAAQLWLAGAWDEVLRYVISILALIVGWFAIQAKHWWWVPVFAAIAVIWNPIVPFEWQGEALTAFWFWGHLVAAALFVVAGFLIKSPRED</sequence>
<reference evidence="2 3" key="1">
    <citation type="submission" date="2016-10" db="EMBL/GenBank/DDBJ databases">
        <authorList>
            <person name="Varghese N."/>
            <person name="Submissions S."/>
        </authorList>
    </citation>
    <scope>NUCLEOTIDE SEQUENCE [LARGE SCALE GENOMIC DNA]</scope>
    <source>
        <strain evidence="2 3">IAM 15147</strain>
    </source>
</reference>
<dbReference type="AlphaFoldDB" id="A0AA94KYN9"/>
<dbReference type="EMBL" id="FOZN01000001">
    <property type="protein sequence ID" value="SFR99835.1"/>
    <property type="molecule type" value="Genomic_DNA"/>
</dbReference>
<feature type="transmembrane region" description="Helical" evidence="1">
    <location>
        <begin position="90"/>
        <end position="109"/>
    </location>
</feature>
<feature type="transmembrane region" description="Helical" evidence="1">
    <location>
        <begin position="61"/>
        <end position="78"/>
    </location>
</feature>
<dbReference type="RefSeq" id="WP_092915336.1">
    <property type="nucleotide sequence ID" value="NZ_FOZN01000001.1"/>
</dbReference>
<dbReference type="InterPro" id="IPR046548">
    <property type="entry name" value="DUF6804"/>
</dbReference>
<gene>
    <name evidence="2" type="ORF">SAMN04487783_0392</name>
</gene>
<name>A0AA94KYN9_9MICO</name>
<feature type="transmembrane region" description="Helical" evidence="1">
    <location>
        <begin position="14"/>
        <end position="33"/>
    </location>
</feature>
<organism evidence="2 3">
    <name type="scientific">Agrococcus baldri</name>
    <dbReference type="NCBI Taxonomy" id="153730"/>
    <lineage>
        <taxon>Bacteria</taxon>
        <taxon>Bacillati</taxon>
        <taxon>Actinomycetota</taxon>
        <taxon>Actinomycetes</taxon>
        <taxon>Micrococcales</taxon>
        <taxon>Microbacteriaceae</taxon>
        <taxon>Agrococcus</taxon>
    </lineage>
</organism>
<dbReference type="Pfam" id="PF20619">
    <property type="entry name" value="DUF6804"/>
    <property type="match status" value="1"/>
</dbReference>
<keyword evidence="1" id="KW-0472">Membrane</keyword>
<feature type="transmembrane region" description="Helical" evidence="1">
    <location>
        <begin position="39"/>
        <end position="56"/>
    </location>
</feature>
<evidence type="ECO:0000313" key="3">
    <source>
        <dbReference type="Proteomes" id="UP000198506"/>
    </source>
</evidence>
<proteinExistence type="predicted"/>
<evidence type="ECO:0000256" key="1">
    <source>
        <dbReference type="SAM" id="Phobius"/>
    </source>
</evidence>
<comment type="caution">
    <text evidence="2">The sequence shown here is derived from an EMBL/GenBank/DDBJ whole genome shotgun (WGS) entry which is preliminary data.</text>
</comment>
<keyword evidence="1" id="KW-0812">Transmembrane</keyword>